<proteinExistence type="predicted"/>
<evidence type="ECO:0000313" key="2">
    <source>
        <dbReference type="EMBL" id="ASW27132.1"/>
    </source>
</evidence>
<dbReference type="RefSeq" id="YP_010084990.1">
    <property type="nucleotide sequence ID" value="NC_055166.1"/>
</dbReference>
<accession>A0A286MMA6</accession>
<reference evidence="2" key="1">
    <citation type="submission" date="2017-08" db="EMBL/GenBank/DDBJ databases">
        <title>Genome sequence of an alphaherpesvirus from a beluga whale (Delphinapterus leucas).</title>
        <authorList>
            <person name="Davison A.J."/>
            <person name="Nielsen O."/>
            <person name="Subramaniam K."/>
            <person name="Jacob J.M."/>
            <person name="Romero C.H."/>
            <person name="Burek-Huntington K.A."/>
            <person name="Waltzek T.B."/>
        </authorList>
    </citation>
    <scope>NUCLEOTIDE SEQUENCE [LARGE SCALE GENOMIC DNA]</scope>
    <source>
        <strain evidence="2">LN3131-1</strain>
    </source>
</reference>
<feature type="compositionally biased region" description="Gly residues" evidence="1">
    <location>
        <begin position="46"/>
        <end position="59"/>
    </location>
</feature>
<gene>
    <name evidence="2" type="primary">Mo9</name>
</gene>
<feature type="region of interest" description="Disordered" evidence="1">
    <location>
        <begin position="78"/>
        <end position="126"/>
    </location>
</feature>
<sequence length="126" mass="13880">MGEHKSPRPRGLRSSKFEDAGGDAHRSHDPGASMFRPVRVSEVGRVGSGSGPEPRGGGRVCRRLSEHPDAAFRLALRSPPRDARFARRARSRGPRPFPARRKAADPGSWIGGRRTLPRRICGPRDR</sequence>
<dbReference type="Proteomes" id="UP000297205">
    <property type="component" value="Segment"/>
</dbReference>
<feature type="compositionally biased region" description="Low complexity" evidence="1">
    <location>
        <begin position="36"/>
        <end position="45"/>
    </location>
</feature>
<feature type="region of interest" description="Disordered" evidence="1">
    <location>
        <begin position="1"/>
        <end position="62"/>
    </location>
</feature>
<name>A0A286MMA6_9ALPH</name>
<evidence type="ECO:0000313" key="3">
    <source>
        <dbReference type="Proteomes" id="UP000297205"/>
    </source>
</evidence>
<dbReference type="EMBL" id="MF678601">
    <property type="protein sequence ID" value="ASW27132.1"/>
    <property type="molecule type" value="Genomic_DNA"/>
</dbReference>
<feature type="compositionally biased region" description="Basic residues" evidence="1">
    <location>
        <begin position="86"/>
        <end position="101"/>
    </location>
</feature>
<keyword evidence="3" id="KW-1185">Reference proteome</keyword>
<organism evidence="2">
    <name type="scientific">Beluga whale alphaherpesvirus 1</name>
    <dbReference type="NCBI Taxonomy" id="1434720"/>
    <lineage>
        <taxon>Viruses</taxon>
        <taxon>Duplodnaviria</taxon>
        <taxon>Heunggongvirae</taxon>
        <taxon>Peploviricota</taxon>
        <taxon>Herviviricetes</taxon>
        <taxon>Herpesvirales</taxon>
        <taxon>Orthoherpesviridae</taxon>
        <taxon>Alphaherpesvirinae</taxon>
        <taxon>Varicellovirus</taxon>
        <taxon>Varicellovirus monodontidalpha1</taxon>
        <taxon>Monodontid alphaherpesvirus 1</taxon>
    </lineage>
</organism>
<feature type="compositionally biased region" description="Basic and acidic residues" evidence="1">
    <location>
        <begin position="15"/>
        <end position="29"/>
    </location>
</feature>
<evidence type="ECO:0000256" key="1">
    <source>
        <dbReference type="SAM" id="MobiDB-lite"/>
    </source>
</evidence>
<dbReference type="KEGG" id="vg:65100013"/>
<dbReference type="GeneID" id="65100013"/>
<protein>
    <submittedName>
        <fullName evidence="2">Protein Mo9</fullName>
    </submittedName>
</protein>